<comment type="similarity">
    <text evidence="1">Belongs to the bacterial solute-binding protein SsuA/TauA family.</text>
</comment>
<dbReference type="Gene3D" id="3.40.190.10">
    <property type="entry name" value="Periplasmic binding protein-like II"/>
    <property type="match status" value="2"/>
</dbReference>
<dbReference type="Pfam" id="PF09084">
    <property type="entry name" value="NMT1"/>
    <property type="match status" value="1"/>
</dbReference>
<evidence type="ECO:0000256" key="2">
    <source>
        <dbReference type="SAM" id="SignalP"/>
    </source>
</evidence>
<feature type="signal peptide" evidence="2">
    <location>
        <begin position="1"/>
        <end position="21"/>
    </location>
</feature>
<gene>
    <name evidence="4" type="ORF">FPZ12_025265</name>
</gene>
<dbReference type="SUPFAM" id="SSF53850">
    <property type="entry name" value="Periplasmic binding protein-like II"/>
    <property type="match status" value="1"/>
</dbReference>
<dbReference type="RefSeq" id="WP_144761016.1">
    <property type="nucleotide sequence ID" value="NZ_VMNW02000042.1"/>
</dbReference>
<keyword evidence="5" id="KW-1185">Reference proteome</keyword>
<keyword evidence="2" id="KW-0732">Signal</keyword>
<comment type="caution">
    <text evidence="4">The sequence shown here is derived from an EMBL/GenBank/DDBJ whole genome shotgun (WGS) entry which is preliminary data.</text>
</comment>
<evidence type="ECO:0000313" key="4">
    <source>
        <dbReference type="EMBL" id="KAA9157283.1"/>
    </source>
</evidence>
<dbReference type="InterPro" id="IPR001638">
    <property type="entry name" value="Solute-binding_3/MltF_N"/>
</dbReference>
<accession>A0A5N0V224</accession>
<dbReference type="Proteomes" id="UP000319769">
    <property type="component" value="Unassembled WGS sequence"/>
</dbReference>
<dbReference type="EMBL" id="VMNW02000042">
    <property type="protein sequence ID" value="KAA9157283.1"/>
    <property type="molecule type" value="Genomic_DNA"/>
</dbReference>
<evidence type="ECO:0000256" key="1">
    <source>
        <dbReference type="ARBA" id="ARBA00010742"/>
    </source>
</evidence>
<proteinExistence type="inferred from homology"/>
<name>A0A5N0V224_9PSEU</name>
<dbReference type="InterPro" id="IPR015168">
    <property type="entry name" value="SsuA/THI5"/>
</dbReference>
<dbReference type="PANTHER" id="PTHR30024">
    <property type="entry name" value="ALIPHATIC SULFONATES-BINDING PROTEIN-RELATED"/>
    <property type="match status" value="1"/>
</dbReference>
<feature type="domain" description="Solute-binding protein family 3/N-terminal" evidence="3">
    <location>
        <begin position="28"/>
        <end position="244"/>
    </location>
</feature>
<dbReference type="SMART" id="SM00062">
    <property type="entry name" value="PBPb"/>
    <property type="match status" value="1"/>
</dbReference>
<reference evidence="4" key="1">
    <citation type="submission" date="2019-09" db="EMBL/GenBank/DDBJ databases">
        <authorList>
            <person name="Teo W.F.A."/>
            <person name="Duangmal K."/>
        </authorList>
    </citation>
    <scope>NUCLEOTIDE SEQUENCE [LARGE SCALE GENOMIC DNA]</scope>
    <source>
        <strain evidence="4">K81G1</strain>
    </source>
</reference>
<evidence type="ECO:0000313" key="5">
    <source>
        <dbReference type="Proteomes" id="UP000319769"/>
    </source>
</evidence>
<dbReference type="PROSITE" id="PS51257">
    <property type="entry name" value="PROKAR_LIPOPROTEIN"/>
    <property type="match status" value="1"/>
</dbReference>
<sequence>MRRTAALLAGVVLLLTGCATGGASGGTTIVLGDQQGTLQTLANASHAFDGTGYTVKWAEFRSGATLFQAMGAGQVDAAWAADLTTLQALSGGLQAKLVGAIQGDGSNSSLMVRGNSPIRTVADLKGKDVVVSSARGGIAEYLLAKVLQDNGLSYRDVHVRYLAFADAQAAFASGQIDAWATNGIYAETAKSQGGRVLADGRDGRTSGLMLVSALPAALDDQAKKTALGDVLKRLGTAYEWAGAHQAEYTSLYATANKIPETTASVVVSQGQGVVGPVTPAVTGTIQSVNDLMTSIGVLPKAVTVAPLVDGAVYPAQ</sequence>
<feature type="chain" id="PRO_5039114075" evidence="2">
    <location>
        <begin position="22"/>
        <end position="316"/>
    </location>
</feature>
<evidence type="ECO:0000259" key="3">
    <source>
        <dbReference type="SMART" id="SM00062"/>
    </source>
</evidence>
<dbReference type="OrthoDB" id="506623at2"/>
<dbReference type="PANTHER" id="PTHR30024:SF48">
    <property type="entry name" value="ABC TRANSPORTER SUBSTRATE-BINDING PROTEIN"/>
    <property type="match status" value="1"/>
</dbReference>
<protein>
    <submittedName>
        <fullName evidence="4">PhnD/SsuA/transferrin family substrate-binding protein</fullName>
    </submittedName>
</protein>
<dbReference type="AlphaFoldDB" id="A0A5N0V224"/>
<organism evidence="4 5">
    <name type="scientific">Amycolatopsis acidicola</name>
    <dbReference type="NCBI Taxonomy" id="2596893"/>
    <lineage>
        <taxon>Bacteria</taxon>
        <taxon>Bacillati</taxon>
        <taxon>Actinomycetota</taxon>
        <taxon>Actinomycetes</taxon>
        <taxon>Pseudonocardiales</taxon>
        <taxon>Pseudonocardiaceae</taxon>
        <taxon>Amycolatopsis</taxon>
    </lineage>
</organism>